<dbReference type="HOGENOM" id="CLU_1959147_0_0_1"/>
<dbReference type="GeneID" id="63918734"/>
<dbReference type="RefSeq" id="XP_040875513.1">
    <property type="nucleotide sequence ID" value="XM_041025361.1"/>
</dbReference>
<dbReference type="AlphaFoldDB" id="A0A074VCQ6"/>
<accession>A0A074VCQ6</accession>
<evidence type="ECO:0000313" key="2">
    <source>
        <dbReference type="Proteomes" id="UP000030672"/>
    </source>
</evidence>
<gene>
    <name evidence="1" type="ORF">M437DRAFT_69841</name>
</gene>
<sequence>MMLPRIGLQCVRHAQLQNPKRPIAGDKVKCRSPKRMTGQANFGSAIEHIDQTFEHVVTTISGLAFDLWKVLYWEQSIDIAAESAEQYMARDAQSDLMQRERVYEPLQRASAVPRQCLLMIVPMGPSPE</sequence>
<keyword evidence="2" id="KW-1185">Reference proteome</keyword>
<evidence type="ECO:0000313" key="1">
    <source>
        <dbReference type="EMBL" id="KEQ58490.1"/>
    </source>
</evidence>
<reference evidence="1 2" key="1">
    <citation type="journal article" date="2014" name="BMC Genomics">
        <title>Genome sequencing of four Aureobasidium pullulans varieties: biotechnological potential, stress tolerance, and description of new species.</title>
        <authorList>
            <person name="Gostin Ar C."/>
            <person name="Ohm R.A."/>
            <person name="Kogej T."/>
            <person name="Sonjak S."/>
            <person name="Turk M."/>
            <person name="Zajc J."/>
            <person name="Zalar P."/>
            <person name="Grube M."/>
            <person name="Sun H."/>
            <person name="Han J."/>
            <person name="Sharma A."/>
            <person name="Chiniquy J."/>
            <person name="Ngan C.Y."/>
            <person name="Lipzen A."/>
            <person name="Barry K."/>
            <person name="Grigoriev I.V."/>
            <person name="Gunde-Cimerman N."/>
        </authorList>
    </citation>
    <scope>NUCLEOTIDE SEQUENCE [LARGE SCALE GENOMIC DNA]</scope>
    <source>
        <strain evidence="1 2">CBS 110374</strain>
    </source>
</reference>
<proteinExistence type="predicted"/>
<dbReference type="EMBL" id="KL584854">
    <property type="protein sequence ID" value="KEQ58490.1"/>
    <property type="molecule type" value="Genomic_DNA"/>
</dbReference>
<name>A0A074VCQ6_AURM1</name>
<protein>
    <submittedName>
        <fullName evidence="1">Uncharacterized protein</fullName>
    </submittedName>
</protein>
<organism evidence="1 2">
    <name type="scientific">Aureobasidium melanogenum (strain CBS 110374)</name>
    <name type="common">Aureobasidium pullulans var. melanogenum</name>
    <dbReference type="NCBI Taxonomy" id="1043003"/>
    <lineage>
        <taxon>Eukaryota</taxon>
        <taxon>Fungi</taxon>
        <taxon>Dikarya</taxon>
        <taxon>Ascomycota</taxon>
        <taxon>Pezizomycotina</taxon>
        <taxon>Dothideomycetes</taxon>
        <taxon>Dothideomycetidae</taxon>
        <taxon>Dothideales</taxon>
        <taxon>Saccotheciaceae</taxon>
        <taxon>Aureobasidium</taxon>
    </lineage>
</organism>
<dbReference type="Proteomes" id="UP000030672">
    <property type="component" value="Unassembled WGS sequence"/>
</dbReference>